<dbReference type="GO" id="GO:0000981">
    <property type="term" value="F:DNA-binding transcription factor activity, RNA polymerase II-specific"/>
    <property type="evidence" value="ECO:0007669"/>
    <property type="project" value="InterPro"/>
</dbReference>
<accession>A0A8H7T9U9</accession>
<keyword evidence="6" id="KW-0804">Transcription</keyword>
<comment type="subcellular location">
    <subcellularLocation>
        <location evidence="1">Nucleus</location>
    </subcellularLocation>
</comment>
<dbReference type="GO" id="GO:0003677">
    <property type="term" value="F:DNA binding"/>
    <property type="evidence" value="ECO:0007669"/>
    <property type="project" value="UniProtKB-KW"/>
</dbReference>
<dbReference type="GO" id="GO:0006351">
    <property type="term" value="P:DNA-templated transcription"/>
    <property type="evidence" value="ECO:0007669"/>
    <property type="project" value="InterPro"/>
</dbReference>
<feature type="region of interest" description="Disordered" evidence="8">
    <location>
        <begin position="161"/>
        <end position="186"/>
    </location>
</feature>
<dbReference type="CDD" id="cd12148">
    <property type="entry name" value="fungal_TF_MHR"/>
    <property type="match status" value="1"/>
</dbReference>
<protein>
    <recommendedName>
        <fullName evidence="9">Zn(2)-C6 fungal-type domain-containing protein</fullName>
    </recommendedName>
</protein>
<evidence type="ECO:0000256" key="5">
    <source>
        <dbReference type="ARBA" id="ARBA00023125"/>
    </source>
</evidence>
<evidence type="ECO:0000256" key="6">
    <source>
        <dbReference type="ARBA" id="ARBA00023163"/>
    </source>
</evidence>
<reference evidence="10" key="1">
    <citation type="submission" date="2021-02" db="EMBL/GenBank/DDBJ databases">
        <title>Genome sequence Cadophora malorum strain M34.</title>
        <authorList>
            <person name="Stefanovic E."/>
            <person name="Vu D."/>
            <person name="Scully C."/>
            <person name="Dijksterhuis J."/>
            <person name="Roader J."/>
            <person name="Houbraken J."/>
        </authorList>
    </citation>
    <scope>NUCLEOTIDE SEQUENCE</scope>
    <source>
        <strain evidence="10">M34</strain>
    </source>
</reference>
<dbReference type="OrthoDB" id="4161332at2759"/>
<evidence type="ECO:0000256" key="8">
    <source>
        <dbReference type="SAM" id="MobiDB-lite"/>
    </source>
</evidence>
<keyword evidence="3" id="KW-0862">Zinc</keyword>
<dbReference type="Gene3D" id="4.10.240.10">
    <property type="entry name" value="Zn(2)-C6 fungal-type DNA-binding domain"/>
    <property type="match status" value="1"/>
</dbReference>
<comment type="caution">
    <text evidence="10">The sequence shown here is derived from an EMBL/GenBank/DDBJ whole genome shotgun (WGS) entry which is preliminary data.</text>
</comment>
<keyword evidence="11" id="KW-1185">Reference proteome</keyword>
<keyword evidence="5" id="KW-0238">DNA-binding</keyword>
<dbReference type="Pfam" id="PF00172">
    <property type="entry name" value="Zn_clus"/>
    <property type="match status" value="1"/>
</dbReference>
<evidence type="ECO:0000256" key="7">
    <source>
        <dbReference type="ARBA" id="ARBA00023242"/>
    </source>
</evidence>
<dbReference type="PROSITE" id="PS50048">
    <property type="entry name" value="ZN2_CY6_FUNGAL_2"/>
    <property type="match status" value="1"/>
</dbReference>
<feature type="compositionally biased region" description="Polar residues" evidence="8">
    <location>
        <begin position="161"/>
        <end position="183"/>
    </location>
</feature>
<name>A0A8H7T9U9_9HELO</name>
<keyword evidence="2" id="KW-0479">Metal-binding</keyword>
<dbReference type="AlphaFoldDB" id="A0A8H7T9U9"/>
<evidence type="ECO:0000256" key="2">
    <source>
        <dbReference type="ARBA" id="ARBA00022723"/>
    </source>
</evidence>
<evidence type="ECO:0000256" key="4">
    <source>
        <dbReference type="ARBA" id="ARBA00023015"/>
    </source>
</evidence>
<dbReference type="Proteomes" id="UP000664132">
    <property type="component" value="Unassembled WGS sequence"/>
</dbReference>
<dbReference type="InterPro" id="IPR051615">
    <property type="entry name" value="Transcr_Regulatory_Elem"/>
</dbReference>
<keyword evidence="7" id="KW-0539">Nucleus</keyword>
<evidence type="ECO:0000256" key="1">
    <source>
        <dbReference type="ARBA" id="ARBA00004123"/>
    </source>
</evidence>
<evidence type="ECO:0000313" key="10">
    <source>
        <dbReference type="EMBL" id="KAG4417600.1"/>
    </source>
</evidence>
<dbReference type="PANTHER" id="PTHR31313">
    <property type="entry name" value="TY1 ENHANCER ACTIVATOR"/>
    <property type="match status" value="1"/>
</dbReference>
<dbReference type="SMART" id="SM00906">
    <property type="entry name" value="Fungal_trans"/>
    <property type="match status" value="1"/>
</dbReference>
<dbReference type="PROSITE" id="PS00463">
    <property type="entry name" value="ZN2_CY6_FUNGAL_1"/>
    <property type="match status" value="1"/>
</dbReference>
<dbReference type="SMART" id="SM00066">
    <property type="entry name" value="GAL4"/>
    <property type="match status" value="1"/>
</dbReference>
<feature type="region of interest" description="Disordered" evidence="8">
    <location>
        <begin position="94"/>
        <end position="118"/>
    </location>
</feature>
<evidence type="ECO:0000256" key="3">
    <source>
        <dbReference type="ARBA" id="ARBA00022833"/>
    </source>
</evidence>
<dbReference type="InterPro" id="IPR007219">
    <property type="entry name" value="XnlR_reg_dom"/>
</dbReference>
<feature type="domain" description="Zn(2)-C6 fungal-type" evidence="9">
    <location>
        <begin position="17"/>
        <end position="46"/>
    </location>
</feature>
<dbReference type="CDD" id="cd00067">
    <property type="entry name" value="GAL4"/>
    <property type="match status" value="1"/>
</dbReference>
<proteinExistence type="predicted"/>
<organism evidence="10 11">
    <name type="scientific">Cadophora malorum</name>
    <dbReference type="NCBI Taxonomy" id="108018"/>
    <lineage>
        <taxon>Eukaryota</taxon>
        <taxon>Fungi</taxon>
        <taxon>Dikarya</taxon>
        <taxon>Ascomycota</taxon>
        <taxon>Pezizomycotina</taxon>
        <taxon>Leotiomycetes</taxon>
        <taxon>Helotiales</taxon>
        <taxon>Ploettnerulaceae</taxon>
        <taxon>Cadophora</taxon>
    </lineage>
</organism>
<dbReference type="Pfam" id="PF04082">
    <property type="entry name" value="Fungal_trans"/>
    <property type="match status" value="1"/>
</dbReference>
<dbReference type="SUPFAM" id="SSF57701">
    <property type="entry name" value="Zn2/Cys6 DNA-binding domain"/>
    <property type="match status" value="1"/>
</dbReference>
<dbReference type="InterPro" id="IPR036864">
    <property type="entry name" value="Zn2-C6_fun-type_DNA-bd_sf"/>
</dbReference>
<dbReference type="GO" id="GO:0005634">
    <property type="term" value="C:nucleus"/>
    <property type="evidence" value="ECO:0007669"/>
    <property type="project" value="UniProtKB-SubCell"/>
</dbReference>
<dbReference type="PANTHER" id="PTHR31313:SF81">
    <property type="entry name" value="TY1 ENHANCER ACTIVATOR"/>
    <property type="match status" value="1"/>
</dbReference>
<evidence type="ECO:0000259" key="9">
    <source>
        <dbReference type="PROSITE" id="PS50048"/>
    </source>
</evidence>
<dbReference type="EMBL" id="JAFJYH010000150">
    <property type="protein sequence ID" value="KAG4417600.1"/>
    <property type="molecule type" value="Genomic_DNA"/>
</dbReference>
<dbReference type="GO" id="GO:0008270">
    <property type="term" value="F:zinc ion binding"/>
    <property type="evidence" value="ECO:0007669"/>
    <property type="project" value="InterPro"/>
</dbReference>
<dbReference type="InterPro" id="IPR001138">
    <property type="entry name" value="Zn2Cys6_DnaBD"/>
</dbReference>
<sequence length="652" mass="72681">MQRGSDIPGPSTSCSISCERCRRRKIKCDKRIPCSKCTKAEVDCSFPGGGERQRPASKKHVQALQSQIASLESLVQKLAAADESSRNEILATAVSSENQEESVNAGSNLVSPSPSVTSTGELFLGRAREGRMRKLSSRKATQFFGGTSLFEIQLSGSSNKAFSRNNTAPPSASGQAAHNTSTPFEHDSHMFEPHGHVCRQLLSVFFLNVYQYNMCIYREYFLRDYAAGEGPYYSDMLLFSICATAALVSPDASLKALSPMFAKRATTLLYDSLELPELTTLQSLLVLGQLEIGQGRGSKGWLFCGMACRLTHEMGLHLDPNNWNVAADSSIDREVLRRVYWAAFIVDKQLSLYFGRPPALYPHGADVRNTIRIPYPPEWESLLNTYVSQGNSADNFEDGLSIVAGFTHRVELSKIFHTMIVDIFENRHRKIDITIAAATAQRIHSSLAKWLAMLPQKLHWNQWTVEQVPPYVLHLHMVFHTGMIILHRPSRQHLDDEAVTKGDDVEVCYESLGAVLRLMRVYSKHYRFEALPLDFVHTLSAAAGVLLMKRYLEKSSWSDKDISKPLGQILDAMSVVETVWPCITEIKEGILETISPTGGSDTQQDYEPDYNLMGMLEYGPGSLPNPWFTGIENNPGDLCFLVTDDFLNGFVA</sequence>
<gene>
    <name evidence="10" type="ORF">IFR04_009245</name>
</gene>
<evidence type="ECO:0000313" key="11">
    <source>
        <dbReference type="Proteomes" id="UP000664132"/>
    </source>
</evidence>
<keyword evidence="4" id="KW-0805">Transcription regulation</keyword>